<organism evidence="4 5">
    <name type="scientific">Planomonospora venezuelensis</name>
    <dbReference type="NCBI Taxonomy" id="1999"/>
    <lineage>
        <taxon>Bacteria</taxon>
        <taxon>Bacillati</taxon>
        <taxon>Actinomycetota</taxon>
        <taxon>Actinomycetes</taxon>
        <taxon>Streptosporangiales</taxon>
        <taxon>Streptosporangiaceae</taxon>
        <taxon>Planomonospora</taxon>
    </lineage>
</organism>
<evidence type="ECO:0000313" key="5">
    <source>
        <dbReference type="Proteomes" id="UP000562352"/>
    </source>
</evidence>
<dbReference type="Proteomes" id="UP000562352">
    <property type="component" value="Unassembled WGS sequence"/>
</dbReference>
<feature type="transmembrane region" description="Helical" evidence="3">
    <location>
        <begin position="164"/>
        <end position="186"/>
    </location>
</feature>
<comment type="similarity">
    <text evidence="1 2">Belongs to the BioY family.</text>
</comment>
<dbReference type="EMBL" id="JACHJJ010000005">
    <property type="protein sequence ID" value="MBB5962906.1"/>
    <property type="molecule type" value="Genomic_DNA"/>
</dbReference>
<dbReference type="PANTHER" id="PTHR34295:SF1">
    <property type="entry name" value="BIOTIN TRANSPORTER BIOY"/>
    <property type="match status" value="1"/>
</dbReference>
<name>A0A841D631_PLAVE</name>
<comment type="caution">
    <text evidence="4">The sequence shown here is derived from an EMBL/GenBank/DDBJ whole genome shotgun (WGS) entry which is preliminary data.</text>
</comment>
<dbReference type="InterPro" id="IPR003784">
    <property type="entry name" value="BioY"/>
</dbReference>
<protein>
    <recommendedName>
        <fullName evidence="2">Biotin transporter</fullName>
    </recommendedName>
</protein>
<keyword evidence="2 3" id="KW-0472">Membrane</keyword>
<evidence type="ECO:0000256" key="2">
    <source>
        <dbReference type="PIRNR" id="PIRNR016661"/>
    </source>
</evidence>
<dbReference type="GO" id="GO:0005886">
    <property type="term" value="C:plasma membrane"/>
    <property type="evidence" value="ECO:0007669"/>
    <property type="project" value="UniProtKB-SubCell"/>
</dbReference>
<dbReference type="Gene3D" id="1.10.1760.20">
    <property type="match status" value="1"/>
</dbReference>
<dbReference type="PANTHER" id="PTHR34295">
    <property type="entry name" value="BIOTIN TRANSPORTER BIOY"/>
    <property type="match status" value="1"/>
</dbReference>
<keyword evidence="2" id="KW-1003">Cell membrane</keyword>
<feature type="transmembrane region" description="Helical" evidence="3">
    <location>
        <begin position="130"/>
        <end position="152"/>
    </location>
</feature>
<evidence type="ECO:0000256" key="3">
    <source>
        <dbReference type="SAM" id="Phobius"/>
    </source>
</evidence>
<gene>
    <name evidence="4" type="ORF">FHS22_002174</name>
</gene>
<feature type="transmembrane region" description="Helical" evidence="3">
    <location>
        <begin position="73"/>
        <end position="90"/>
    </location>
</feature>
<dbReference type="Pfam" id="PF02632">
    <property type="entry name" value="BioY"/>
    <property type="match status" value="1"/>
</dbReference>
<keyword evidence="3" id="KW-0812">Transmembrane</keyword>
<keyword evidence="5" id="KW-1185">Reference proteome</keyword>
<comment type="subcellular location">
    <subcellularLocation>
        <location evidence="2">Cell membrane</location>
        <topology evidence="2">Multi-pass membrane protein</topology>
    </subcellularLocation>
</comment>
<proteinExistence type="inferred from homology"/>
<accession>A0A841D631</accession>
<dbReference type="AlphaFoldDB" id="A0A841D631"/>
<sequence length="191" mass="19095">MANASSAARPAVLSDLIPGTWVRDVALVAGGAALTGLAAQLSFPIPGSPVPFTGQTFAVLLVGAALGMNRAALSMAVYVLAGVAGVPWFAEGTSGFVGATFGYLLGFVAAGILVGRLAERGGDRTVARTVGTMVLGNLAIYAFGLPVLIAVARMDLGTALVTGAGQFVVTDAIKIAVAAGLLPAAWKLARR</sequence>
<reference evidence="4 5" key="1">
    <citation type="submission" date="2020-08" db="EMBL/GenBank/DDBJ databases">
        <title>Genomic Encyclopedia of Type Strains, Phase III (KMG-III): the genomes of soil and plant-associated and newly described type strains.</title>
        <authorList>
            <person name="Whitman W."/>
        </authorList>
    </citation>
    <scope>NUCLEOTIDE SEQUENCE [LARGE SCALE GENOMIC DNA]</scope>
    <source>
        <strain evidence="4 5">CECT 3303</strain>
    </source>
</reference>
<keyword evidence="2" id="KW-0813">Transport</keyword>
<dbReference type="PIRSF" id="PIRSF016661">
    <property type="entry name" value="BioY"/>
    <property type="match status" value="1"/>
</dbReference>
<evidence type="ECO:0000256" key="1">
    <source>
        <dbReference type="ARBA" id="ARBA00010692"/>
    </source>
</evidence>
<evidence type="ECO:0000313" key="4">
    <source>
        <dbReference type="EMBL" id="MBB5962906.1"/>
    </source>
</evidence>
<keyword evidence="3" id="KW-1133">Transmembrane helix</keyword>
<dbReference type="GO" id="GO:0015225">
    <property type="term" value="F:biotin transmembrane transporter activity"/>
    <property type="evidence" value="ECO:0007669"/>
    <property type="project" value="UniProtKB-UniRule"/>
</dbReference>
<feature type="transmembrane region" description="Helical" evidence="3">
    <location>
        <begin position="96"/>
        <end position="118"/>
    </location>
</feature>
<dbReference type="RefSeq" id="WP_184940640.1">
    <property type="nucleotide sequence ID" value="NZ_BAAAWZ010000001.1"/>
</dbReference>